<dbReference type="GeneID" id="84581385"/>
<dbReference type="Proteomes" id="UP000243985">
    <property type="component" value="Unassembled WGS sequence"/>
</dbReference>
<accession>A0A2T5XSC8</accession>
<evidence type="ECO:0000313" key="1">
    <source>
        <dbReference type="EMBL" id="PTX03059.1"/>
    </source>
</evidence>
<comment type="caution">
    <text evidence="1">The sequence shown here is derived from an EMBL/GenBank/DDBJ whole genome shotgun (WGS) entry which is preliminary data.</text>
</comment>
<protein>
    <submittedName>
        <fullName evidence="1">Uncharacterized protein</fullName>
    </submittedName>
</protein>
<dbReference type="AlphaFoldDB" id="A0A2T5XSC8"/>
<evidence type="ECO:0000313" key="2">
    <source>
        <dbReference type="Proteomes" id="UP000243985"/>
    </source>
</evidence>
<proteinExistence type="predicted"/>
<name>A0A2T5XSC8_9FLAO</name>
<gene>
    <name evidence="1" type="ORF">C8P65_11613</name>
</gene>
<organism evidence="1 2">
    <name type="scientific">Capnocytophaga leadbetteri</name>
    <dbReference type="NCBI Taxonomy" id="327575"/>
    <lineage>
        <taxon>Bacteria</taxon>
        <taxon>Pseudomonadati</taxon>
        <taxon>Bacteroidota</taxon>
        <taxon>Flavobacteriia</taxon>
        <taxon>Flavobacteriales</taxon>
        <taxon>Flavobacteriaceae</taxon>
        <taxon>Capnocytophaga</taxon>
    </lineage>
</organism>
<reference evidence="1 2" key="1">
    <citation type="submission" date="2018-04" db="EMBL/GenBank/DDBJ databases">
        <title>Genomic Encyclopedia of Archaeal and Bacterial Type Strains, Phase II (KMG-II): from individual species to whole genera.</title>
        <authorList>
            <person name="Goeker M."/>
        </authorList>
    </citation>
    <scope>NUCLEOTIDE SEQUENCE [LARGE SCALE GENOMIC DNA]</scope>
    <source>
        <strain evidence="1 2">DSM 22902</strain>
    </source>
</reference>
<sequence length="66" mass="8022">MQQTRKNERKNRLQERNMKVRTLFNELVKKYPQWRLNAVIDEVSERVFLSPRTIEAILSNEGIYKD</sequence>
<dbReference type="RefSeq" id="WP_107782706.1">
    <property type="nucleotide sequence ID" value="NZ_QBKG01000016.1"/>
</dbReference>
<dbReference type="EMBL" id="QBKG01000016">
    <property type="protein sequence ID" value="PTX03059.1"/>
    <property type="molecule type" value="Genomic_DNA"/>
</dbReference>